<dbReference type="Proteomes" id="UP000623681">
    <property type="component" value="Unassembled WGS sequence"/>
</dbReference>
<dbReference type="Pfam" id="PF00149">
    <property type="entry name" value="Metallophos"/>
    <property type="match status" value="1"/>
</dbReference>
<feature type="domain" description="Calcineurin-like phosphoesterase" evidence="6">
    <location>
        <begin position="47"/>
        <end position="290"/>
    </location>
</feature>
<dbReference type="Gene3D" id="3.60.21.10">
    <property type="match status" value="1"/>
</dbReference>
<accession>A0A937K487</accession>
<dbReference type="PIRSF" id="PIRSF034890">
    <property type="entry name" value="Pesteras_lmo2642"/>
    <property type="match status" value="1"/>
</dbReference>
<proteinExistence type="inferred from homology"/>
<gene>
    <name evidence="8" type="ORF">JK634_05685</name>
</gene>
<keyword evidence="2" id="KW-0378">Hydrolase</keyword>
<dbReference type="InterPro" id="IPR040869">
    <property type="entry name" value="CNP_C"/>
</dbReference>
<keyword evidence="5" id="KW-1133">Transmembrane helix</keyword>
<evidence type="ECO:0000256" key="3">
    <source>
        <dbReference type="ARBA" id="ARBA00023004"/>
    </source>
</evidence>
<evidence type="ECO:0000313" key="8">
    <source>
        <dbReference type="EMBL" id="MBL4931288.1"/>
    </source>
</evidence>
<evidence type="ECO:0000256" key="2">
    <source>
        <dbReference type="ARBA" id="ARBA00022801"/>
    </source>
</evidence>
<name>A0A937K487_9CLOT</name>
<dbReference type="EMBL" id="JAESWA010000019">
    <property type="protein sequence ID" value="MBL4931288.1"/>
    <property type="molecule type" value="Genomic_DNA"/>
</dbReference>
<sequence>MKIKKKPWPFLSLILIIFLAGGYYIYNLNTYRDKKVDPKIKRGESVSIFVTSDIHYLPDSINDHGEAFQRFVSLGDGKQTDYIEQITDAFINDIKKSKPQFLIISGDLTSNGEKASHEELIKKLHKIEELGTSVYVIPGNHDILNPNARSFKGEDQYKTDYITNKDFPMLYKDFGYNEAVSRDKKTLSYLVAPTEDTWFLMLDTAKYMNNIKNGSPEVGGQITKETFEWIKKCSDLAKAHNAKLITVMHHNLMDHSGVVKKDYTLDNSKDAIDEFTKDGINLVLTGHIHIQNINSAQDNNTKIYDIATSSLAVYPQQYGIINYDKEKGYDYSTKSVDVEAYAKENGLKDKNLINFKSYSEGYFGDKAYDRAYENLASSGQYTVEEIKAMSNIMRIVNLNYFAGTEYKIGDEIKNTEGFKLWEKDISMFQRNYILSIINGKKEDNTHLHIEK</sequence>
<keyword evidence="9" id="KW-1185">Reference proteome</keyword>
<dbReference type="GO" id="GO:0046872">
    <property type="term" value="F:metal ion binding"/>
    <property type="evidence" value="ECO:0007669"/>
    <property type="project" value="UniProtKB-KW"/>
</dbReference>
<reference evidence="8" key="1">
    <citation type="submission" date="2021-01" db="EMBL/GenBank/DDBJ databases">
        <title>Genome public.</title>
        <authorList>
            <person name="Liu C."/>
            <person name="Sun Q."/>
        </authorList>
    </citation>
    <scope>NUCLEOTIDE SEQUENCE</scope>
    <source>
        <strain evidence="8">YIM B02565</strain>
    </source>
</reference>
<feature type="transmembrane region" description="Helical" evidence="5">
    <location>
        <begin position="7"/>
        <end position="26"/>
    </location>
</feature>
<evidence type="ECO:0000313" key="9">
    <source>
        <dbReference type="Proteomes" id="UP000623681"/>
    </source>
</evidence>
<comment type="caution">
    <text evidence="8">The sequence shown here is derived from an EMBL/GenBank/DDBJ whole genome shotgun (WGS) entry which is preliminary data.</text>
</comment>
<evidence type="ECO:0000259" key="7">
    <source>
        <dbReference type="Pfam" id="PF17839"/>
    </source>
</evidence>
<dbReference type="InterPro" id="IPR029052">
    <property type="entry name" value="Metallo-depent_PP-like"/>
</dbReference>
<keyword evidence="5" id="KW-0472">Membrane</keyword>
<dbReference type="InterPro" id="IPR004843">
    <property type="entry name" value="Calcineurin-like_PHP"/>
</dbReference>
<dbReference type="PANTHER" id="PTHR42988">
    <property type="entry name" value="PHOSPHOHYDROLASE"/>
    <property type="match status" value="1"/>
</dbReference>
<keyword evidence="1" id="KW-0479">Metal-binding</keyword>
<dbReference type="SUPFAM" id="SSF56300">
    <property type="entry name" value="Metallo-dependent phosphatases"/>
    <property type="match status" value="1"/>
</dbReference>
<evidence type="ECO:0000259" key="6">
    <source>
        <dbReference type="Pfam" id="PF00149"/>
    </source>
</evidence>
<dbReference type="RefSeq" id="WP_202766672.1">
    <property type="nucleotide sequence ID" value="NZ_JAESWA010000019.1"/>
</dbReference>
<protein>
    <submittedName>
        <fullName evidence="8">Metallophosphoesterase</fullName>
    </submittedName>
</protein>
<evidence type="ECO:0000256" key="1">
    <source>
        <dbReference type="ARBA" id="ARBA00022723"/>
    </source>
</evidence>
<keyword evidence="3" id="KW-0408">Iron</keyword>
<dbReference type="InterPro" id="IPR012365">
    <property type="entry name" value="Pesteras_lmo2642"/>
</dbReference>
<dbReference type="InterPro" id="IPR050884">
    <property type="entry name" value="CNP_phosphodiesterase-III"/>
</dbReference>
<dbReference type="AlphaFoldDB" id="A0A937K487"/>
<dbReference type="Pfam" id="PF17839">
    <property type="entry name" value="CNP_C_terminal"/>
    <property type="match status" value="1"/>
</dbReference>
<keyword evidence="5" id="KW-0812">Transmembrane</keyword>
<dbReference type="PANTHER" id="PTHR42988:SF2">
    <property type="entry name" value="CYCLIC NUCLEOTIDE PHOSPHODIESTERASE CBUA0032-RELATED"/>
    <property type="match status" value="1"/>
</dbReference>
<comment type="similarity">
    <text evidence="4">Belongs to the cyclic nucleotide phosphodiesterase class-III family.</text>
</comment>
<evidence type="ECO:0000256" key="4">
    <source>
        <dbReference type="ARBA" id="ARBA00025742"/>
    </source>
</evidence>
<dbReference type="GO" id="GO:0016787">
    <property type="term" value="F:hydrolase activity"/>
    <property type="evidence" value="ECO:0007669"/>
    <property type="project" value="UniProtKB-KW"/>
</dbReference>
<dbReference type="Gene3D" id="1.10.246.180">
    <property type="match status" value="1"/>
</dbReference>
<feature type="domain" description="Cyclic nucleotide phosphodiesterase C-terminal" evidence="7">
    <location>
        <begin position="337"/>
        <end position="443"/>
    </location>
</feature>
<organism evidence="8 9">
    <name type="scientific">Clostridium paridis</name>
    <dbReference type="NCBI Taxonomy" id="2803863"/>
    <lineage>
        <taxon>Bacteria</taxon>
        <taxon>Bacillati</taxon>
        <taxon>Bacillota</taxon>
        <taxon>Clostridia</taxon>
        <taxon>Eubacteriales</taxon>
        <taxon>Clostridiaceae</taxon>
        <taxon>Clostridium</taxon>
    </lineage>
</organism>
<evidence type="ECO:0000256" key="5">
    <source>
        <dbReference type="SAM" id="Phobius"/>
    </source>
</evidence>